<gene>
    <name evidence="3" type="ordered locus">LILAB_13575</name>
</gene>
<dbReference type="Gene3D" id="3.30.530.20">
    <property type="match status" value="1"/>
</dbReference>
<dbReference type="eggNOG" id="COG3832">
    <property type="taxonomic scope" value="Bacteria"/>
</dbReference>
<evidence type="ECO:0000313" key="3">
    <source>
        <dbReference type="EMBL" id="AEI64620.1"/>
    </source>
</evidence>
<reference evidence="3 4" key="1">
    <citation type="journal article" date="2011" name="J. Bacteriol.">
        <title>Genome sequence of the halotolerant marine bacterium Myxococcus fulvus HW-1.</title>
        <authorList>
            <person name="Li Z.F."/>
            <person name="Li X."/>
            <person name="Liu H."/>
            <person name="Liu X."/>
            <person name="Han K."/>
            <person name="Wu Z.H."/>
            <person name="Hu W."/>
            <person name="Li F.F."/>
            <person name="Li Y.Z."/>
        </authorList>
    </citation>
    <scope>NUCLEOTIDE SEQUENCE [LARGE SCALE GENOMIC DNA]</scope>
    <source>
        <strain evidence="4">ATCC BAA-855 / HW-1</strain>
    </source>
</reference>
<dbReference type="InterPro" id="IPR023393">
    <property type="entry name" value="START-like_dom_sf"/>
</dbReference>
<proteinExistence type="inferred from homology"/>
<organism evidence="3 4">
    <name type="scientific">Myxococcus fulvus (strain ATCC BAA-855 / HW-1)</name>
    <dbReference type="NCBI Taxonomy" id="483219"/>
    <lineage>
        <taxon>Bacteria</taxon>
        <taxon>Pseudomonadati</taxon>
        <taxon>Myxococcota</taxon>
        <taxon>Myxococcia</taxon>
        <taxon>Myxococcales</taxon>
        <taxon>Cystobacterineae</taxon>
        <taxon>Myxococcaceae</taxon>
        <taxon>Myxococcus</taxon>
    </lineage>
</organism>
<evidence type="ECO:0000313" key="4">
    <source>
        <dbReference type="Proteomes" id="UP000000488"/>
    </source>
</evidence>
<dbReference type="HOGENOM" id="CLU_112319_1_0_7"/>
<evidence type="ECO:0000256" key="1">
    <source>
        <dbReference type="ARBA" id="ARBA00006817"/>
    </source>
</evidence>
<dbReference type="InterPro" id="IPR013538">
    <property type="entry name" value="ASHA1/2-like_C"/>
</dbReference>
<sequence length="165" mass="18452">MSTQQDAIQHSVVVDAPVDQAFQFFTGALGRWWPLAYTFAGTQFQTAEVEPRPGGRWFERTLEGQETSWGEVREWAPPRALVLSFAITHDRQPAPPEAASEVTFHFQPEGTHQTRVHVQHRDFQRHGPEGGPVLREGMASPQGWPLILAELRRALAHDVGRAAAP</sequence>
<dbReference type="KEGG" id="mfu:LILAB_13575"/>
<dbReference type="Proteomes" id="UP000000488">
    <property type="component" value="Chromosome"/>
</dbReference>
<accession>F8CBK5</accession>
<dbReference type="EMBL" id="CP002830">
    <property type="protein sequence ID" value="AEI64620.1"/>
    <property type="molecule type" value="Genomic_DNA"/>
</dbReference>
<feature type="domain" description="Activator of Hsp90 ATPase homologue 1/2-like C-terminal" evidence="2">
    <location>
        <begin position="15"/>
        <end position="155"/>
    </location>
</feature>
<dbReference type="AlphaFoldDB" id="F8CBK5"/>
<dbReference type="SUPFAM" id="SSF55961">
    <property type="entry name" value="Bet v1-like"/>
    <property type="match status" value="1"/>
</dbReference>
<dbReference type="STRING" id="483219.LILAB_13575"/>
<protein>
    <recommendedName>
        <fullName evidence="2">Activator of Hsp90 ATPase homologue 1/2-like C-terminal domain-containing protein</fullName>
    </recommendedName>
</protein>
<name>F8CBK5_MYXFH</name>
<evidence type="ECO:0000259" key="2">
    <source>
        <dbReference type="Pfam" id="PF08327"/>
    </source>
</evidence>
<dbReference type="Pfam" id="PF08327">
    <property type="entry name" value="AHSA1"/>
    <property type="match status" value="1"/>
</dbReference>
<comment type="similarity">
    <text evidence="1">Belongs to the AHA1 family.</text>
</comment>